<keyword evidence="3" id="KW-1185">Reference proteome</keyword>
<dbReference type="RefSeq" id="WP_160737016.1">
    <property type="nucleotide sequence ID" value="NZ_WTYT01000005.1"/>
</dbReference>
<dbReference type="EMBL" id="WTYT01000005">
    <property type="protein sequence ID" value="MXO66581.1"/>
    <property type="molecule type" value="Genomic_DNA"/>
</dbReference>
<sequence>MSQTLEQIAQKLHATNKKVQLIYAFNGTGKTRLSRALKKLIVPRTDGDEEEDLTRRKILYYSAFTEDLFYWDNDLLDDSEPKLKIQPNEFTDWVLRDRGQDRNIVDNFQRYTSRSITPNFVPEELVIEHDGRRENTQTFPEIRFNYTGGDDVEQNVKISKGEESNLIWSVFYAILQEAVSILQEKDPALREDEQFDDLQIVFIDDPVSSLDDPHLIELAVDLAQLIKSCESSLRFIITTHNPLFYNVLHNELKNSFKKERGGELTTVYRPSQAMRWRLEKLRDGRFLLIEQDSRTPFSYHLLLISELKKAIDAENLQKYHFNFLRNVLEKTATFLGYQKWGDLLPQVDGAPDPFAARIVNLSSHSAHSGEEISEPDVKDKEKLVGLVNYLFDRYHFLVQEAEDG</sequence>
<dbReference type="Proteomes" id="UP000438476">
    <property type="component" value="Unassembled WGS sequence"/>
</dbReference>
<evidence type="ECO:0000259" key="1">
    <source>
        <dbReference type="Pfam" id="PF13166"/>
    </source>
</evidence>
<dbReference type="InterPro" id="IPR027417">
    <property type="entry name" value="P-loop_NTPase"/>
</dbReference>
<comment type="caution">
    <text evidence="2">The sequence shown here is derived from an EMBL/GenBank/DDBJ whole genome shotgun (WGS) entry which is preliminary data.</text>
</comment>
<dbReference type="OrthoDB" id="9789562at2"/>
<protein>
    <submittedName>
        <fullName evidence="2">AAA family ATPase</fullName>
    </submittedName>
</protein>
<dbReference type="AlphaFoldDB" id="A0A6I4T8X6"/>
<feature type="domain" description="Protein CR006 P-loop" evidence="1">
    <location>
        <begin position="156"/>
        <end position="377"/>
    </location>
</feature>
<dbReference type="InterPro" id="IPR026866">
    <property type="entry name" value="CR006_AAA"/>
</dbReference>
<dbReference type="SUPFAM" id="SSF52540">
    <property type="entry name" value="P-loop containing nucleoside triphosphate hydrolases"/>
    <property type="match status" value="1"/>
</dbReference>
<dbReference type="Gene3D" id="3.40.50.300">
    <property type="entry name" value="P-loop containing nucleotide triphosphate hydrolases"/>
    <property type="match status" value="1"/>
</dbReference>
<reference evidence="2 3" key="1">
    <citation type="submission" date="2019-12" db="EMBL/GenBank/DDBJ databases">
        <title>Genomic-based taxomic classification of the family Erythrobacteraceae.</title>
        <authorList>
            <person name="Xu L."/>
        </authorList>
    </citation>
    <scope>NUCLEOTIDE SEQUENCE [LARGE SCALE GENOMIC DNA]</scope>
    <source>
        <strain evidence="2 3">LMG 29518</strain>
    </source>
</reference>
<accession>A0A6I4T8X6</accession>
<name>A0A6I4T8X6_9SPHN</name>
<gene>
    <name evidence="2" type="ORF">GRI91_12515</name>
</gene>
<organism evidence="2 3">
    <name type="scientific">Altericroceibacterium endophyticum</name>
    <dbReference type="NCBI Taxonomy" id="1808508"/>
    <lineage>
        <taxon>Bacteria</taxon>
        <taxon>Pseudomonadati</taxon>
        <taxon>Pseudomonadota</taxon>
        <taxon>Alphaproteobacteria</taxon>
        <taxon>Sphingomonadales</taxon>
        <taxon>Erythrobacteraceae</taxon>
        <taxon>Altericroceibacterium</taxon>
    </lineage>
</organism>
<dbReference type="Pfam" id="PF13166">
    <property type="entry name" value="AAA_13"/>
    <property type="match status" value="1"/>
</dbReference>
<proteinExistence type="predicted"/>
<evidence type="ECO:0000313" key="3">
    <source>
        <dbReference type="Proteomes" id="UP000438476"/>
    </source>
</evidence>
<evidence type="ECO:0000313" key="2">
    <source>
        <dbReference type="EMBL" id="MXO66581.1"/>
    </source>
</evidence>